<evidence type="ECO:0000256" key="5">
    <source>
        <dbReference type="ARBA" id="ARBA00022777"/>
    </source>
</evidence>
<comment type="caution">
    <text evidence="12">The sequence shown here is derived from an EMBL/GenBank/DDBJ whole genome shotgun (WGS) entry which is preliminary data.</text>
</comment>
<dbReference type="RefSeq" id="WP_378580015.1">
    <property type="nucleotide sequence ID" value="NZ_JBHSFQ010000046.1"/>
</dbReference>
<keyword evidence="1 7" id="KW-0853">WD repeat</keyword>
<feature type="binding site" evidence="8">
    <location>
        <position position="43"/>
    </location>
    <ligand>
        <name>ATP</name>
        <dbReference type="ChEBI" id="CHEBI:30616"/>
    </ligand>
</feature>
<evidence type="ECO:0000256" key="3">
    <source>
        <dbReference type="ARBA" id="ARBA00022737"/>
    </source>
</evidence>
<dbReference type="PROSITE" id="PS00678">
    <property type="entry name" value="WD_REPEATS_1"/>
    <property type="match status" value="1"/>
</dbReference>
<feature type="domain" description="Protein kinase" evidence="11">
    <location>
        <begin position="15"/>
        <end position="275"/>
    </location>
</feature>
<dbReference type="PROSITE" id="PS00108">
    <property type="entry name" value="PROTEIN_KINASE_ST"/>
    <property type="match status" value="1"/>
</dbReference>
<dbReference type="Gene3D" id="3.30.200.20">
    <property type="entry name" value="Phosphorylase Kinase, domain 1"/>
    <property type="match status" value="1"/>
</dbReference>
<dbReference type="PANTHER" id="PTHR43289:SF34">
    <property type="entry name" value="SERINE_THREONINE-PROTEIN KINASE YBDM-RELATED"/>
    <property type="match status" value="1"/>
</dbReference>
<feature type="compositionally biased region" description="Low complexity" evidence="9">
    <location>
        <begin position="338"/>
        <end position="368"/>
    </location>
</feature>
<name>A0ABV9E6Z5_9ACTN</name>
<keyword evidence="2" id="KW-0808">Transferase</keyword>
<organism evidence="12 13">
    <name type="scientific">Nocardiopsis mangrovi</name>
    <dbReference type="NCBI Taxonomy" id="1179818"/>
    <lineage>
        <taxon>Bacteria</taxon>
        <taxon>Bacillati</taxon>
        <taxon>Actinomycetota</taxon>
        <taxon>Actinomycetes</taxon>
        <taxon>Streptosporangiales</taxon>
        <taxon>Nocardiopsidaceae</taxon>
        <taxon>Nocardiopsis</taxon>
    </lineage>
</organism>
<gene>
    <name evidence="12" type="ORF">ACFO4E_28150</name>
</gene>
<feature type="repeat" description="WD" evidence="7">
    <location>
        <begin position="476"/>
        <end position="510"/>
    </location>
</feature>
<evidence type="ECO:0000256" key="8">
    <source>
        <dbReference type="PROSITE-ProRule" id="PRU10141"/>
    </source>
</evidence>
<evidence type="ECO:0000256" key="1">
    <source>
        <dbReference type="ARBA" id="ARBA00022574"/>
    </source>
</evidence>
<evidence type="ECO:0000256" key="9">
    <source>
        <dbReference type="SAM" id="MobiDB-lite"/>
    </source>
</evidence>
<dbReference type="SMART" id="SM00220">
    <property type="entry name" value="S_TKc"/>
    <property type="match status" value="1"/>
</dbReference>
<dbReference type="InterPro" id="IPR000719">
    <property type="entry name" value="Prot_kinase_dom"/>
</dbReference>
<accession>A0ABV9E6Z5</accession>
<reference evidence="13" key="1">
    <citation type="journal article" date="2019" name="Int. J. Syst. Evol. Microbiol.">
        <title>The Global Catalogue of Microorganisms (GCM) 10K type strain sequencing project: providing services to taxonomists for standard genome sequencing and annotation.</title>
        <authorList>
            <consortium name="The Broad Institute Genomics Platform"/>
            <consortium name="The Broad Institute Genome Sequencing Center for Infectious Disease"/>
            <person name="Wu L."/>
            <person name="Ma J."/>
        </authorList>
    </citation>
    <scope>NUCLEOTIDE SEQUENCE [LARGE SCALE GENOMIC DNA]</scope>
    <source>
        <strain evidence="13">XZYJ18</strain>
    </source>
</reference>
<dbReference type="Pfam" id="PF00400">
    <property type="entry name" value="WD40"/>
    <property type="match status" value="2"/>
</dbReference>
<dbReference type="PROSITE" id="PS00107">
    <property type="entry name" value="PROTEIN_KINASE_ATP"/>
    <property type="match status" value="1"/>
</dbReference>
<dbReference type="Gene3D" id="1.10.510.10">
    <property type="entry name" value="Transferase(Phosphotransferase) domain 1"/>
    <property type="match status" value="1"/>
</dbReference>
<keyword evidence="4 8" id="KW-0547">Nucleotide-binding</keyword>
<dbReference type="InterPro" id="IPR008271">
    <property type="entry name" value="Ser/Thr_kinase_AS"/>
</dbReference>
<evidence type="ECO:0000256" key="2">
    <source>
        <dbReference type="ARBA" id="ARBA00022679"/>
    </source>
</evidence>
<dbReference type="PANTHER" id="PTHR43289">
    <property type="entry name" value="MITOGEN-ACTIVATED PROTEIN KINASE KINASE KINASE 20-RELATED"/>
    <property type="match status" value="1"/>
</dbReference>
<dbReference type="PROSITE" id="PS50011">
    <property type="entry name" value="PROTEIN_KINASE_DOM"/>
    <property type="match status" value="1"/>
</dbReference>
<dbReference type="InterPro" id="IPR011009">
    <property type="entry name" value="Kinase-like_dom_sf"/>
</dbReference>
<dbReference type="SMART" id="SM00320">
    <property type="entry name" value="WD40"/>
    <property type="match status" value="5"/>
</dbReference>
<dbReference type="Gene3D" id="2.130.10.10">
    <property type="entry name" value="YVTN repeat-like/Quinoprotein amine dehydrogenase"/>
    <property type="match status" value="2"/>
</dbReference>
<keyword evidence="10" id="KW-0812">Transmembrane</keyword>
<feature type="repeat" description="WD" evidence="7">
    <location>
        <begin position="675"/>
        <end position="697"/>
    </location>
</feature>
<evidence type="ECO:0000256" key="10">
    <source>
        <dbReference type="SAM" id="Phobius"/>
    </source>
</evidence>
<keyword evidence="12" id="KW-0723">Serine/threonine-protein kinase</keyword>
<evidence type="ECO:0000256" key="6">
    <source>
        <dbReference type="ARBA" id="ARBA00022840"/>
    </source>
</evidence>
<evidence type="ECO:0000256" key="4">
    <source>
        <dbReference type="ARBA" id="ARBA00022741"/>
    </source>
</evidence>
<dbReference type="InterPro" id="IPR019775">
    <property type="entry name" value="WD40_repeat_CS"/>
</dbReference>
<dbReference type="PROSITE" id="PS50082">
    <property type="entry name" value="WD_REPEATS_2"/>
    <property type="match status" value="2"/>
</dbReference>
<proteinExistence type="predicted"/>
<evidence type="ECO:0000313" key="13">
    <source>
        <dbReference type="Proteomes" id="UP001595923"/>
    </source>
</evidence>
<dbReference type="InterPro" id="IPR001680">
    <property type="entry name" value="WD40_rpt"/>
</dbReference>
<dbReference type="PROSITE" id="PS50294">
    <property type="entry name" value="WD_REPEATS_REGION"/>
    <property type="match status" value="1"/>
</dbReference>
<dbReference type="Pfam" id="PF00069">
    <property type="entry name" value="Pkinase"/>
    <property type="match status" value="1"/>
</dbReference>
<protein>
    <submittedName>
        <fullName evidence="12">WD40 repeat domain-containing serine/threonine protein kinase</fullName>
    </submittedName>
</protein>
<dbReference type="InterPro" id="IPR011047">
    <property type="entry name" value="Quinoprotein_ADH-like_sf"/>
</dbReference>
<keyword evidence="10" id="KW-0472">Membrane</keyword>
<keyword evidence="13" id="KW-1185">Reference proteome</keyword>
<evidence type="ECO:0000256" key="7">
    <source>
        <dbReference type="PROSITE-ProRule" id="PRU00221"/>
    </source>
</evidence>
<sequence length="697" mass="72788">MKPLTASDPKTIGHYTLLSRLGAGGMGLVYLGRSPGNRLVAIKVIRSDHAAEEGYRQRFAREAEMARRVSGHFSAAVIEADAAAETPWLAVEYIPGPSLSEVVKKKGPLPAESLHTLALGLAEALRAVHDAGLVHRDLKPGNVLLTADGPRLIDFGLARTTEAGGMTRTGQLMGTPGYMSPEQTYGHEVSFPSDVFALGGVLYFAATGRDPFGEGPAPVLLYRIASIEPDLSALPPAARGLVAACMAKDPADRPTATDLLDRIAPSAEGPDTLWLPAEALAEVRSAERLSSGLAARRRPLRERRRRWPIVAGAAGAALVLTAAGAFARAGLMGDGGDAPDAAEASPPADRATPQAPTGPGAPASALTPDDIGGPTTVLADPGGRNITELEFNPRRDDTITAGGPELVQAWNLDTGLLDSDMVLPGEAGAYSFAFTPEPVGRWKIRAAIGFLDGRVEYASDHEGLLEAQAYREGVHVTDLEFSADGETLAAGGGDGVVTTWDMTEDDLPRIARASAAQIGAYSEFRTRLSWSPDGAWVATAGGDTPTIIDPGNGEVLDAIPAPDRVLDIAVSPAGSTIATSGLGHAVELWEVGAGDGPQRYASLRGNEGAIDRIAFNHDGSLLVSVGFSEPEDDPEEAAYLGPEFDPSVRLWNVADQEEIAVLDTGVDAPPTVAVFSPDGSRLAVGHHSGEIAVWDLT</sequence>
<dbReference type="CDD" id="cd14014">
    <property type="entry name" value="STKc_PknB_like"/>
    <property type="match status" value="1"/>
</dbReference>
<keyword evidence="10" id="KW-1133">Transmembrane helix</keyword>
<dbReference type="InterPro" id="IPR017441">
    <property type="entry name" value="Protein_kinase_ATP_BS"/>
</dbReference>
<dbReference type="Proteomes" id="UP001595923">
    <property type="component" value="Unassembled WGS sequence"/>
</dbReference>
<keyword evidence="6 8" id="KW-0067">ATP-binding</keyword>
<keyword evidence="5 12" id="KW-0418">Kinase</keyword>
<feature type="transmembrane region" description="Helical" evidence="10">
    <location>
        <begin position="307"/>
        <end position="327"/>
    </location>
</feature>
<feature type="region of interest" description="Disordered" evidence="9">
    <location>
        <begin position="336"/>
        <end position="396"/>
    </location>
</feature>
<dbReference type="SUPFAM" id="SSF50998">
    <property type="entry name" value="Quinoprotein alcohol dehydrogenase-like"/>
    <property type="match status" value="1"/>
</dbReference>
<keyword evidence="3" id="KW-0677">Repeat</keyword>
<evidence type="ECO:0000313" key="12">
    <source>
        <dbReference type="EMBL" id="MFC4565748.1"/>
    </source>
</evidence>
<dbReference type="InterPro" id="IPR015943">
    <property type="entry name" value="WD40/YVTN_repeat-like_dom_sf"/>
</dbReference>
<dbReference type="EMBL" id="JBHSFQ010000046">
    <property type="protein sequence ID" value="MFC4565748.1"/>
    <property type="molecule type" value="Genomic_DNA"/>
</dbReference>
<evidence type="ECO:0000259" key="11">
    <source>
        <dbReference type="PROSITE" id="PS50011"/>
    </source>
</evidence>
<dbReference type="GO" id="GO:0004674">
    <property type="term" value="F:protein serine/threonine kinase activity"/>
    <property type="evidence" value="ECO:0007669"/>
    <property type="project" value="UniProtKB-KW"/>
</dbReference>
<dbReference type="SUPFAM" id="SSF56112">
    <property type="entry name" value="Protein kinase-like (PK-like)"/>
    <property type="match status" value="1"/>
</dbReference>